<evidence type="ECO:0000313" key="2">
    <source>
        <dbReference type="Proteomes" id="UP000561181"/>
    </source>
</evidence>
<dbReference type="AlphaFoldDB" id="A0A848QPV7"/>
<keyword evidence="2" id="KW-1185">Reference proteome</keyword>
<dbReference type="Proteomes" id="UP000561181">
    <property type="component" value="Unassembled WGS sequence"/>
</dbReference>
<organism evidence="1 2">
    <name type="scientific">Pontixanthobacter rizhaonensis</name>
    <dbReference type="NCBI Taxonomy" id="2730337"/>
    <lineage>
        <taxon>Bacteria</taxon>
        <taxon>Pseudomonadati</taxon>
        <taxon>Pseudomonadota</taxon>
        <taxon>Alphaproteobacteria</taxon>
        <taxon>Sphingomonadales</taxon>
        <taxon>Erythrobacteraceae</taxon>
        <taxon>Pontixanthobacter</taxon>
    </lineage>
</organism>
<dbReference type="InterPro" id="IPR006175">
    <property type="entry name" value="YjgF/YER057c/UK114"/>
</dbReference>
<accession>A0A848QPV7</accession>
<protein>
    <submittedName>
        <fullName evidence="1">RidA family protein</fullName>
    </submittedName>
</protein>
<dbReference type="InterPro" id="IPR035959">
    <property type="entry name" value="RutC-like_sf"/>
</dbReference>
<reference evidence="1 2" key="1">
    <citation type="submission" date="2020-04" db="EMBL/GenBank/DDBJ databases">
        <authorList>
            <person name="Liu A."/>
        </authorList>
    </citation>
    <scope>NUCLEOTIDE SEQUENCE [LARGE SCALE GENOMIC DNA]</scope>
    <source>
        <strain evidence="1 2">RZ02</strain>
    </source>
</reference>
<sequence>MKKTNFNPTSWLQGFGLNHAIEVSGNTRTLYLSGQTASGPDGSPLHPGDIVAQYKTAWQCVKDALAAADMTPANLVRMNFYTTDVDAFMAAAEEIMPIHVGEGAEIVATLLGVSRLYDPATMIELEATAVG</sequence>
<proteinExistence type="predicted"/>
<dbReference type="PANTHER" id="PTHR43857">
    <property type="entry name" value="BLR7761 PROTEIN"/>
    <property type="match status" value="1"/>
</dbReference>
<evidence type="ECO:0000313" key="1">
    <source>
        <dbReference type="EMBL" id="NMW32939.1"/>
    </source>
</evidence>
<gene>
    <name evidence="1" type="ORF">HKD42_12785</name>
</gene>
<dbReference type="EMBL" id="JABCRE010000003">
    <property type="protein sequence ID" value="NMW32939.1"/>
    <property type="molecule type" value="Genomic_DNA"/>
</dbReference>
<dbReference type="PANTHER" id="PTHR43857:SF1">
    <property type="entry name" value="YJGH FAMILY PROTEIN"/>
    <property type="match status" value="1"/>
</dbReference>
<dbReference type="CDD" id="cd00448">
    <property type="entry name" value="YjgF_YER057c_UK114_family"/>
    <property type="match status" value="1"/>
</dbReference>
<dbReference type="Pfam" id="PF01042">
    <property type="entry name" value="Ribonuc_L-PSP"/>
    <property type="match status" value="1"/>
</dbReference>
<dbReference type="SUPFAM" id="SSF55298">
    <property type="entry name" value="YjgF-like"/>
    <property type="match status" value="1"/>
</dbReference>
<dbReference type="Gene3D" id="3.30.1330.40">
    <property type="entry name" value="RutC-like"/>
    <property type="match status" value="1"/>
</dbReference>
<name>A0A848QPV7_9SPHN</name>
<dbReference type="RefSeq" id="WP_170013933.1">
    <property type="nucleotide sequence ID" value="NZ_JABCRE010000003.1"/>
</dbReference>
<comment type="caution">
    <text evidence="1">The sequence shown here is derived from an EMBL/GenBank/DDBJ whole genome shotgun (WGS) entry which is preliminary data.</text>
</comment>